<sequence length="51" mass="5864">TQILSLHTALCNLRSTSQNLLAVPHTRLELREQTPAPRLWNDLPLKLHHSE</sequence>
<reference evidence="1" key="2">
    <citation type="submission" date="2016-06" db="EMBL/GenBank/DDBJ databases">
        <title>The genome of a short-lived fish provides insights into sex chromosome evolution and the genetic control of aging.</title>
        <authorList>
            <person name="Reichwald K."/>
            <person name="Felder M."/>
            <person name="Petzold A."/>
            <person name="Koch P."/>
            <person name="Groth M."/>
            <person name="Platzer M."/>
        </authorList>
    </citation>
    <scope>NUCLEOTIDE SEQUENCE</scope>
    <source>
        <tissue evidence="1">Brain</tissue>
    </source>
</reference>
<dbReference type="EMBL" id="HAEJ01008648">
    <property type="protein sequence ID" value="SBS49105.1"/>
    <property type="molecule type" value="Transcribed_RNA"/>
</dbReference>
<organism evidence="1">
    <name type="scientific">Nothobranchius furzeri</name>
    <name type="common">Turquoise killifish</name>
    <dbReference type="NCBI Taxonomy" id="105023"/>
    <lineage>
        <taxon>Eukaryota</taxon>
        <taxon>Metazoa</taxon>
        <taxon>Chordata</taxon>
        <taxon>Craniata</taxon>
        <taxon>Vertebrata</taxon>
        <taxon>Euteleostomi</taxon>
        <taxon>Actinopterygii</taxon>
        <taxon>Neopterygii</taxon>
        <taxon>Teleostei</taxon>
        <taxon>Neoteleostei</taxon>
        <taxon>Acanthomorphata</taxon>
        <taxon>Ovalentaria</taxon>
        <taxon>Atherinomorphae</taxon>
        <taxon>Cyprinodontiformes</taxon>
        <taxon>Nothobranchiidae</taxon>
        <taxon>Nothobranchius</taxon>
    </lineage>
</organism>
<gene>
    <name evidence="1" type="primary">Nfu_g_1_003145</name>
</gene>
<feature type="non-terminal residue" evidence="1">
    <location>
        <position position="51"/>
    </location>
</feature>
<dbReference type="AlphaFoldDB" id="A0A1A8ULZ3"/>
<feature type="non-terminal residue" evidence="1">
    <location>
        <position position="1"/>
    </location>
</feature>
<accession>A0A1A8ULZ3</accession>
<protein>
    <submittedName>
        <fullName evidence="1">Uncharacterized protein</fullName>
    </submittedName>
</protein>
<reference evidence="1" key="1">
    <citation type="submission" date="2016-05" db="EMBL/GenBank/DDBJ databases">
        <authorList>
            <person name="Lavstsen T."/>
            <person name="Jespersen J.S."/>
        </authorList>
    </citation>
    <scope>NUCLEOTIDE SEQUENCE</scope>
    <source>
        <tissue evidence="1">Brain</tissue>
    </source>
</reference>
<name>A0A1A8ULZ3_NOTFU</name>
<evidence type="ECO:0000313" key="1">
    <source>
        <dbReference type="EMBL" id="SBS49105.1"/>
    </source>
</evidence>
<proteinExistence type="predicted"/>